<evidence type="ECO:0000313" key="2">
    <source>
        <dbReference type="Proteomes" id="UP000230233"/>
    </source>
</evidence>
<reference evidence="2" key="1">
    <citation type="submission" date="2017-10" db="EMBL/GenBank/DDBJ databases">
        <title>Rapid genome shrinkage in a self-fertile nematode reveals novel sperm competition proteins.</title>
        <authorList>
            <person name="Yin D."/>
            <person name="Schwarz E.M."/>
            <person name="Thomas C.G."/>
            <person name="Felde R.L."/>
            <person name="Korf I.F."/>
            <person name="Cutter A.D."/>
            <person name="Schartner C.M."/>
            <person name="Ralston E.J."/>
            <person name="Meyer B.J."/>
            <person name="Haag E.S."/>
        </authorList>
    </citation>
    <scope>NUCLEOTIDE SEQUENCE [LARGE SCALE GENOMIC DNA]</scope>
    <source>
        <strain evidence="2">JU1422</strain>
    </source>
</reference>
<dbReference type="Proteomes" id="UP000230233">
    <property type="component" value="Chromosome III"/>
</dbReference>
<name>A0A2G5URT2_9PELO</name>
<proteinExistence type="predicted"/>
<protein>
    <submittedName>
        <fullName evidence="1">Uncharacterized protein</fullName>
    </submittedName>
</protein>
<sequence>MTDDFELTAYRGTYDRDFAATMYSSFHDGRIIDVKIDSIDFVNGEDVNITVETHEPEHSQPALRNPYKIDVHLKSLGGVYKMDSVEYHAQCDWPGI</sequence>
<keyword evidence="2" id="KW-1185">Reference proteome</keyword>
<dbReference type="EMBL" id="PDUG01000003">
    <property type="protein sequence ID" value="PIC42265.1"/>
    <property type="molecule type" value="Genomic_DNA"/>
</dbReference>
<dbReference type="OrthoDB" id="10438100at2759"/>
<gene>
    <name evidence="1" type="primary">Cnig_chr_III.g9396</name>
    <name evidence="1" type="ORF">B9Z55_009396</name>
</gene>
<organism evidence="1 2">
    <name type="scientific">Caenorhabditis nigoni</name>
    <dbReference type="NCBI Taxonomy" id="1611254"/>
    <lineage>
        <taxon>Eukaryota</taxon>
        <taxon>Metazoa</taxon>
        <taxon>Ecdysozoa</taxon>
        <taxon>Nematoda</taxon>
        <taxon>Chromadorea</taxon>
        <taxon>Rhabditida</taxon>
        <taxon>Rhabditina</taxon>
        <taxon>Rhabditomorpha</taxon>
        <taxon>Rhabditoidea</taxon>
        <taxon>Rhabditidae</taxon>
        <taxon>Peloderinae</taxon>
        <taxon>Caenorhabditis</taxon>
    </lineage>
</organism>
<dbReference type="AlphaFoldDB" id="A0A2G5URT2"/>
<accession>A0A2G5URT2</accession>
<evidence type="ECO:0000313" key="1">
    <source>
        <dbReference type="EMBL" id="PIC42265.1"/>
    </source>
</evidence>
<comment type="caution">
    <text evidence="1">The sequence shown here is derived from an EMBL/GenBank/DDBJ whole genome shotgun (WGS) entry which is preliminary data.</text>
</comment>